<protein>
    <submittedName>
        <fullName evidence="2">Uncharacterized protein</fullName>
    </submittedName>
</protein>
<keyword evidence="3" id="KW-1185">Reference proteome</keyword>
<accession>A0A8J8P1K5</accession>
<gene>
    <name evidence="2" type="ORF">FGO68_gene13385</name>
</gene>
<sequence length="631" mass="72065">MQSLQIRQQRMIRGQNSTDGFSAIINQDQHSNSLENGNKNEHFCVEQIEDPQQLHTNQVRSSLFYNSSIAGAPSLNRSSSSDPKNDHNNNHHSSTSALEQYNLHDFKQLEDQDKIQGDDSQSNSGSVKIRFRYVKSLQSSVWVPGHQRVRSAKGVDGGAHPFSEQDELVSSQQSGKDYGHEEIRIISRDVRKMFSPDESSEWDFNDAGVETENIWGQRRRLSKTQKINQNASHKHKIIELQFNNRSHSQDYSIDSESNNPKIEYTKQQLKKSQFFSILKNIELKHAFHSSKTPVSTQFSHETSAQHQQFSHRVKYAPMGTTLRQSLFVIHSVNESDVESSTDSLMNLGIVERRQRKLTSHNIRKKRIQQWHGNQSISGERPLSQIYGQAAHENSINQQLGSESKQQSEVRANYRKVSPSKCGGANGDCCQSIKHSGSSKKSMVQSPEEVEGLSQQMRMGEMMDLELQFATISQDKSCLNGIPQEQQISENLQYLLPNYNRWRQTSNKVNQQLQVNMVRHERRVFSTIDALEPIYSEQPSTDFQSKELCERKCLITKSDNGCQSSEKPHQPGLLKQYIKAQNNQSQITEEKEVAESQEIDFDESVIDEPSEIDLKILEKYSHVKSGGRKSII</sequence>
<evidence type="ECO:0000256" key="1">
    <source>
        <dbReference type="SAM" id="MobiDB-lite"/>
    </source>
</evidence>
<feature type="region of interest" description="Disordered" evidence="1">
    <location>
        <begin position="74"/>
        <end position="95"/>
    </location>
</feature>
<name>A0A8J8P1K5_HALGN</name>
<evidence type="ECO:0000313" key="3">
    <source>
        <dbReference type="Proteomes" id="UP000785679"/>
    </source>
</evidence>
<proteinExistence type="predicted"/>
<dbReference type="AlphaFoldDB" id="A0A8J8P1K5"/>
<comment type="caution">
    <text evidence="2">The sequence shown here is derived from an EMBL/GenBank/DDBJ whole genome shotgun (WGS) entry which is preliminary data.</text>
</comment>
<organism evidence="2 3">
    <name type="scientific">Halteria grandinella</name>
    <dbReference type="NCBI Taxonomy" id="5974"/>
    <lineage>
        <taxon>Eukaryota</taxon>
        <taxon>Sar</taxon>
        <taxon>Alveolata</taxon>
        <taxon>Ciliophora</taxon>
        <taxon>Intramacronucleata</taxon>
        <taxon>Spirotrichea</taxon>
        <taxon>Stichotrichia</taxon>
        <taxon>Sporadotrichida</taxon>
        <taxon>Halteriidae</taxon>
        <taxon>Halteria</taxon>
    </lineage>
</organism>
<reference evidence="2" key="1">
    <citation type="submission" date="2019-06" db="EMBL/GenBank/DDBJ databases">
        <authorList>
            <person name="Zheng W."/>
        </authorList>
    </citation>
    <scope>NUCLEOTIDE SEQUENCE</scope>
    <source>
        <strain evidence="2">QDHG01</strain>
    </source>
</reference>
<dbReference type="Proteomes" id="UP000785679">
    <property type="component" value="Unassembled WGS sequence"/>
</dbReference>
<dbReference type="EMBL" id="RRYP01003037">
    <property type="protein sequence ID" value="TNV84205.1"/>
    <property type="molecule type" value="Genomic_DNA"/>
</dbReference>
<evidence type="ECO:0000313" key="2">
    <source>
        <dbReference type="EMBL" id="TNV84205.1"/>
    </source>
</evidence>